<feature type="repeat" description="PPR" evidence="3">
    <location>
        <begin position="162"/>
        <end position="192"/>
    </location>
</feature>
<keyword evidence="1" id="KW-0677">Repeat</keyword>
<dbReference type="FunFam" id="1.25.40.10:FF:000442">
    <property type="entry name" value="Pentatricopeptide repeat-containing protein At3g49710"/>
    <property type="match status" value="1"/>
</dbReference>
<accession>A0A6V7QGZ2</accession>
<reference evidence="4" key="1">
    <citation type="submission" date="2020-07" db="EMBL/GenBank/DDBJ databases">
        <authorList>
            <person name="Lin J."/>
        </authorList>
    </citation>
    <scope>NUCLEOTIDE SEQUENCE</scope>
</reference>
<evidence type="ECO:0000256" key="1">
    <source>
        <dbReference type="ARBA" id="ARBA00022737"/>
    </source>
</evidence>
<organism evidence="4">
    <name type="scientific">Ananas comosus var. bracteatus</name>
    <name type="common">red pineapple</name>
    <dbReference type="NCBI Taxonomy" id="296719"/>
    <lineage>
        <taxon>Eukaryota</taxon>
        <taxon>Viridiplantae</taxon>
        <taxon>Streptophyta</taxon>
        <taxon>Embryophyta</taxon>
        <taxon>Tracheophyta</taxon>
        <taxon>Spermatophyta</taxon>
        <taxon>Magnoliopsida</taxon>
        <taxon>Liliopsida</taxon>
        <taxon>Poales</taxon>
        <taxon>Bromeliaceae</taxon>
        <taxon>Bromelioideae</taxon>
        <taxon>Ananas</taxon>
    </lineage>
</organism>
<sequence length="763" mass="86276">MPCSKRFEPIESNRAEPNRTPILDDVMLASLSSTTPLDPLLLLQEIIHGLQFAQRNLHIVSTGKWERWVYVSKDGMGSNASLVFSKHLRDLSVLPNSTFFAHLLQSCIDSASLRSAKRVHARLLKTRFSPETFILNRLIDAYAKCGSLDYARNLFDAMPQRNAFSWNALIGAFAKVGFVDEARRLFCLMPEPDQCSWNSMISGFSQCGMFGEALAFFAEMHAEDFVLNAYSFSSALSACSGLVDSRIGAQIHGLISKLRLVRDVYMGSALLDMYSKCKRPSDALRVFEEMPERNVVSWNTLITCYEQNGPVNKAVLLFVAMMKDGIKYDEVTLASVVSACASLSAIREGMQIHTRAIKFDKFRNDMILSNALVDMYAKCKRIRKARSIFDRMPFKSVVAETSMISGYAKSSSVEDARLMFLGMPERNIIAWNALIAGYTQNGEDEEALDLFLHLKRESVWPTHYTYGNILNACANISDLHLGKQAHAHVLKHGFRFEPGPESDIFVGNSLIDMYLKCGSIDESEKVFERMIGRDKVTWNAMIVGCAQNGRGKEALHIFDRMLVSGENPDHVTMIGVLSGCSHAGLVDQGRQYFSSMTELHGIIPSQDHYTCMVDLLGRAGHLKEVEELIKEMQIKPDVVLWNSLLAACRLHDNVELGEWVAEKLFELDSENSGPYVLLSNMYARMGRWADVVRLRRRMKERGVAKQPGCSWIEISRKVHVFLVRDKRHPCRKDIYGILRILKLQMKMIGLDSELYEDINYSFY</sequence>
<feature type="repeat" description="PPR" evidence="3">
    <location>
        <begin position="503"/>
        <end position="533"/>
    </location>
</feature>
<dbReference type="FunFam" id="1.25.40.10:FF:000073">
    <property type="entry name" value="Pentatricopeptide repeat-containing protein chloroplastic"/>
    <property type="match status" value="1"/>
</dbReference>
<dbReference type="Gene3D" id="1.25.40.10">
    <property type="entry name" value="Tetratricopeptide repeat domain"/>
    <property type="match status" value="4"/>
</dbReference>
<dbReference type="Pfam" id="PF01535">
    <property type="entry name" value="PPR"/>
    <property type="match status" value="5"/>
</dbReference>
<evidence type="ECO:0000313" key="4">
    <source>
        <dbReference type="EMBL" id="CAD1842066.1"/>
    </source>
</evidence>
<dbReference type="InterPro" id="IPR002885">
    <property type="entry name" value="PPR_rpt"/>
</dbReference>
<name>A0A6V7QGZ2_ANACO</name>
<protein>
    <recommendedName>
        <fullName evidence="5">Pentatricopeptide repeat-containing protein</fullName>
    </recommendedName>
</protein>
<dbReference type="PANTHER" id="PTHR47926">
    <property type="entry name" value="PENTATRICOPEPTIDE REPEAT-CONTAINING PROTEIN"/>
    <property type="match status" value="1"/>
</dbReference>
<proteinExistence type="predicted"/>
<dbReference type="EMBL" id="LR862135">
    <property type="protein sequence ID" value="CAD1842066.1"/>
    <property type="molecule type" value="Genomic_DNA"/>
</dbReference>
<dbReference type="PANTHER" id="PTHR47926:SF433">
    <property type="entry name" value="PENTATRICOPEPTIDE REPEAT-CONTAINING PROTEIN"/>
    <property type="match status" value="1"/>
</dbReference>
<feature type="repeat" description="PPR" evidence="3">
    <location>
        <begin position="534"/>
        <end position="568"/>
    </location>
</feature>
<dbReference type="FunFam" id="1.25.40.10:FF:001181">
    <property type="entry name" value="PPR containing plant-like protein"/>
    <property type="match status" value="1"/>
</dbReference>
<keyword evidence="2" id="KW-0809">Transit peptide</keyword>
<dbReference type="GO" id="GO:0003723">
    <property type="term" value="F:RNA binding"/>
    <property type="evidence" value="ECO:0007669"/>
    <property type="project" value="InterPro"/>
</dbReference>
<dbReference type="PROSITE" id="PS51375">
    <property type="entry name" value="PPR"/>
    <property type="match status" value="9"/>
</dbReference>
<feature type="repeat" description="PPR" evidence="3">
    <location>
        <begin position="131"/>
        <end position="161"/>
    </location>
</feature>
<evidence type="ECO:0008006" key="5">
    <source>
        <dbReference type="Google" id="ProtNLM"/>
    </source>
</evidence>
<feature type="repeat" description="PPR" evidence="3">
    <location>
        <begin position="671"/>
        <end position="705"/>
    </location>
</feature>
<dbReference type="GO" id="GO:0009451">
    <property type="term" value="P:RNA modification"/>
    <property type="evidence" value="ECO:0007669"/>
    <property type="project" value="InterPro"/>
</dbReference>
<feature type="repeat" description="PPR" evidence="3">
    <location>
        <begin position="263"/>
        <end position="297"/>
    </location>
</feature>
<dbReference type="InterPro" id="IPR046848">
    <property type="entry name" value="E_motif"/>
</dbReference>
<evidence type="ECO:0000256" key="3">
    <source>
        <dbReference type="PROSITE-ProRule" id="PRU00708"/>
    </source>
</evidence>
<dbReference type="InterPro" id="IPR046960">
    <property type="entry name" value="PPR_At4g14850-like_plant"/>
</dbReference>
<gene>
    <name evidence="4" type="ORF">CB5_LOCUS25277</name>
</gene>
<dbReference type="FunFam" id="1.25.40.10:FF:000366">
    <property type="entry name" value="Pentatricopeptide (PPR) repeat-containing protein"/>
    <property type="match status" value="1"/>
</dbReference>
<feature type="repeat" description="PPR" evidence="3">
    <location>
        <begin position="427"/>
        <end position="461"/>
    </location>
</feature>
<feature type="repeat" description="PPR" evidence="3">
    <location>
        <begin position="365"/>
        <end position="399"/>
    </location>
</feature>
<dbReference type="InterPro" id="IPR011990">
    <property type="entry name" value="TPR-like_helical_dom_sf"/>
</dbReference>
<dbReference type="FunFam" id="1.25.40.10:FF:000031">
    <property type="entry name" value="Pentatricopeptide repeat-containing protein mitochondrial"/>
    <property type="match status" value="1"/>
</dbReference>
<feature type="repeat" description="PPR" evidence="3">
    <location>
        <begin position="193"/>
        <end position="227"/>
    </location>
</feature>
<evidence type="ECO:0000256" key="2">
    <source>
        <dbReference type="ARBA" id="ARBA00022946"/>
    </source>
</evidence>
<dbReference type="Pfam" id="PF13041">
    <property type="entry name" value="PPR_2"/>
    <property type="match status" value="4"/>
</dbReference>
<dbReference type="Pfam" id="PF20431">
    <property type="entry name" value="E_motif"/>
    <property type="match status" value="1"/>
</dbReference>
<dbReference type="NCBIfam" id="TIGR00756">
    <property type="entry name" value="PPR"/>
    <property type="match status" value="10"/>
</dbReference>
<dbReference type="AlphaFoldDB" id="A0A6V7QGZ2"/>